<dbReference type="HAMAP" id="MF_01210_A">
    <property type="entry name" value="CPSase_L_chain_A"/>
    <property type="match status" value="1"/>
</dbReference>
<evidence type="ECO:0000256" key="12">
    <source>
        <dbReference type="ARBA" id="ARBA00022975"/>
    </source>
</evidence>
<feature type="binding site" evidence="16">
    <location>
        <position position="783"/>
    </location>
    <ligand>
        <name>ATP</name>
        <dbReference type="ChEBI" id="CHEBI:30616"/>
        <label>2</label>
    </ligand>
</feature>
<dbReference type="GO" id="GO:0004088">
    <property type="term" value="F:carbamoyl-phosphate synthase (glutamine-hydrolyzing) activity"/>
    <property type="evidence" value="ECO:0007669"/>
    <property type="project" value="UniProtKB-UniRule"/>
</dbReference>
<dbReference type="InterPro" id="IPR033937">
    <property type="entry name" value="MGS_CPS_CarB"/>
</dbReference>
<evidence type="ECO:0000256" key="2">
    <source>
        <dbReference type="ARBA" id="ARBA00005077"/>
    </source>
</evidence>
<feature type="domain" description="ATP-grasp" evidence="17">
    <location>
        <begin position="133"/>
        <end position="327"/>
    </location>
</feature>
<keyword evidence="9 16" id="KW-0547">Nucleotide-binding</keyword>
<dbReference type="SMART" id="SM01209">
    <property type="entry name" value="GARS_A"/>
    <property type="match status" value="1"/>
</dbReference>
<accession>A0A1H3R1X8</accession>
<feature type="binding site" evidence="16">
    <location>
        <position position="755"/>
    </location>
    <ligand>
        <name>ATP</name>
        <dbReference type="ChEBI" id="CHEBI:30616"/>
        <label>2</label>
    </ligand>
</feature>
<dbReference type="PROSITE" id="PS00867">
    <property type="entry name" value="CPSASE_2"/>
    <property type="match status" value="2"/>
</dbReference>
<keyword evidence="20" id="KW-1185">Reference proteome</keyword>
<dbReference type="STRING" id="159292.SAMN05192546_11199"/>
<feature type="binding site" evidence="16">
    <location>
        <position position="243"/>
    </location>
    <ligand>
        <name>ATP</name>
        <dbReference type="ChEBI" id="CHEBI:30616"/>
        <label>1</label>
    </ligand>
</feature>
<feature type="binding site" evidence="16">
    <location>
        <position position="823"/>
    </location>
    <ligand>
        <name>Mn(2+)</name>
        <dbReference type="ChEBI" id="CHEBI:29035"/>
        <label>3</label>
    </ligand>
</feature>
<evidence type="ECO:0000256" key="13">
    <source>
        <dbReference type="ARBA" id="ARBA00023211"/>
    </source>
</evidence>
<reference evidence="19 20" key="1">
    <citation type="submission" date="2016-10" db="EMBL/GenBank/DDBJ databases">
        <authorList>
            <person name="de Groot N.N."/>
        </authorList>
    </citation>
    <scope>NUCLEOTIDE SEQUENCE [LARGE SCALE GENOMIC DNA]</scope>
    <source>
        <strain evidence="19 20">APO</strain>
    </source>
</reference>
<feature type="binding site" evidence="16">
    <location>
        <position position="837"/>
    </location>
    <ligand>
        <name>Mn(2+)</name>
        <dbReference type="ChEBI" id="CHEBI:29035"/>
        <label>4</label>
    </ligand>
</feature>
<comment type="cofactor">
    <cofactor evidence="16">
        <name>Mg(2+)</name>
        <dbReference type="ChEBI" id="CHEBI:18420"/>
    </cofactor>
    <cofactor evidence="16">
        <name>Mn(2+)</name>
        <dbReference type="ChEBI" id="CHEBI:29035"/>
    </cofactor>
    <text evidence="16">Binds 4 Mg(2+) or Mn(2+) ions per subunit.</text>
</comment>
<feature type="binding site" evidence="16">
    <location>
        <position position="835"/>
    </location>
    <ligand>
        <name>Mg(2+)</name>
        <dbReference type="ChEBI" id="CHEBI:18420"/>
        <label>3</label>
    </ligand>
</feature>
<dbReference type="Pfam" id="PF25596">
    <property type="entry name" value="CPSase_L_D1"/>
    <property type="match status" value="2"/>
</dbReference>
<feature type="binding site" evidence="16">
    <location>
        <position position="835"/>
    </location>
    <ligand>
        <name>Mg(2+)</name>
        <dbReference type="ChEBI" id="CHEBI:18420"/>
        <label>4</label>
    </ligand>
</feature>
<evidence type="ECO:0000313" key="20">
    <source>
        <dbReference type="Proteomes" id="UP000199230"/>
    </source>
</evidence>
<dbReference type="AlphaFoldDB" id="A0A1H3R1X8"/>
<feature type="binding site" evidence="16">
    <location>
        <position position="284"/>
    </location>
    <ligand>
        <name>Mn(2+)</name>
        <dbReference type="ChEBI" id="CHEBI:29035"/>
        <label>1</label>
    </ligand>
</feature>
<dbReference type="Pfam" id="PF02786">
    <property type="entry name" value="CPSase_L_D2"/>
    <property type="match status" value="2"/>
</dbReference>
<dbReference type="NCBIfam" id="TIGR01369">
    <property type="entry name" value="CPSaseII_lrg"/>
    <property type="match status" value="1"/>
</dbReference>
<dbReference type="SUPFAM" id="SSF48108">
    <property type="entry name" value="Carbamoyl phosphate synthetase, large subunit connection domain"/>
    <property type="match status" value="1"/>
</dbReference>
<feature type="binding site" evidence="16">
    <location>
        <position position="284"/>
    </location>
    <ligand>
        <name>Mg(2+)</name>
        <dbReference type="ChEBI" id="CHEBI:18420"/>
        <label>1</label>
    </ligand>
</feature>
<evidence type="ECO:0000256" key="3">
    <source>
        <dbReference type="ARBA" id="ARBA00009799"/>
    </source>
</evidence>
<feature type="binding site" evidence="16">
    <location>
        <position position="242"/>
    </location>
    <ligand>
        <name>ATP</name>
        <dbReference type="ChEBI" id="CHEBI:30616"/>
        <label>1</label>
    </ligand>
</feature>
<dbReference type="InterPro" id="IPR005483">
    <property type="entry name" value="CPSase_dom"/>
</dbReference>
<dbReference type="InterPro" id="IPR006275">
    <property type="entry name" value="CPSase_lsu"/>
</dbReference>
<feature type="binding site" evidence="16">
    <location>
        <position position="241"/>
    </location>
    <ligand>
        <name>ATP</name>
        <dbReference type="ChEBI" id="CHEBI:30616"/>
        <label>1</label>
    </ligand>
</feature>
<dbReference type="EMBL" id="FNPV01000011">
    <property type="protein sequence ID" value="SDZ19824.1"/>
    <property type="molecule type" value="Genomic_DNA"/>
</dbReference>
<dbReference type="InterPro" id="IPR013815">
    <property type="entry name" value="ATP_grasp_subdomain_1"/>
</dbReference>
<comment type="catalytic activity">
    <reaction evidence="15 16">
        <text>hydrogencarbonate + L-glutamine + 2 ATP + H2O = carbamoyl phosphate + L-glutamate + 2 ADP + phosphate + 2 H(+)</text>
        <dbReference type="Rhea" id="RHEA:18633"/>
        <dbReference type="ChEBI" id="CHEBI:15377"/>
        <dbReference type="ChEBI" id="CHEBI:15378"/>
        <dbReference type="ChEBI" id="CHEBI:17544"/>
        <dbReference type="ChEBI" id="CHEBI:29985"/>
        <dbReference type="ChEBI" id="CHEBI:30616"/>
        <dbReference type="ChEBI" id="CHEBI:43474"/>
        <dbReference type="ChEBI" id="CHEBI:58228"/>
        <dbReference type="ChEBI" id="CHEBI:58359"/>
        <dbReference type="ChEBI" id="CHEBI:456216"/>
        <dbReference type="EC" id="6.3.5.5"/>
    </reaction>
</comment>
<dbReference type="Gene3D" id="3.30.1490.20">
    <property type="entry name" value="ATP-grasp fold, A domain"/>
    <property type="match status" value="1"/>
</dbReference>
<dbReference type="FunFam" id="3.30.470.20:FF:000001">
    <property type="entry name" value="Carbamoyl-phosphate synthase large chain"/>
    <property type="match status" value="1"/>
</dbReference>
<feature type="binding site" evidence="16">
    <location>
        <position position="210"/>
    </location>
    <ligand>
        <name>ATP</name>
        <dbReference type="ChEBI" id="CHEBI:30616"/>
        <label>1</label>
    </ligand>
</feature>
<dbReference type="Gene3D" id="3.40.50.1380">
    <property type="entry name" value="Methylglyoxal synthase-like domain"/>
    <property type="match status" value="1"/>
</dbReference>
<proteinExistence type="inferred from homology"/>
<evidence type="ECO:0000256" key="16">
    <source>
        <dbReference type="HAMAP-Rule" id="MF_01210"/>
    </source>
</evidence>
<evidence type="ECO:0000256" key="1">
    <source>
        <dbReference type="ARBA" id="ARBA00001936"/>
    </source>
</evidence>
<evidence type="ECO:0000313" key="19">
    <source>
        <dbReference type="EMBL" id="SDZ19824.1"/>
    </source>
</evidence>
<keyword evidence="8 16" id="KW-0677">Repeat</keyword>
<dbReference type="InterPro" id="IPR058047">
    <property type="entry name" value="CPSase_preATP-grasp"/>
</dbReference>
<comment type="function">
    <text evidence="16">Large subunit of the glutamine-dependent carbamoyl phosphate synthetase (CPSase). CPSase catalyzes the formation of carbamoyl phosphate from the ammonia moiety of glutamine, carbonate, and phosphate donated by ATP, constituting the first step of 2 biosynthetic pathways, one leading to arginine and/or urea and the other to pyrimidine nucleotides. The large subunit (synthetase) binds the substrates ammonia (free or transferred from glutamine from the small subunit), hydrogencarbonate and ATP and carries out an ATP-coupled ligase reaction, activating hydrogencarbonate by forming carboxy phosphate which reacts with ammonia to form carbamoyl phosphate.</text>
</comment>
<feature type="binding site" evidence="16">
    <location>
        <position position="169"/>
    </location>
    <ligand>
        <name>ATP</name>
        <dbReference type="ChEBI" id="CHEBI:30616"/>
        <label>1</label>
    </ligand>
</feature>
<feature type="binding site" evidence="16">
    <location>
        <position position="835"/>
    </location>
    <ligand>
        <name>Mn(2+)</name>
        <dbReference type="ChEBI" id="CHEBI:29035"/>
        <label>3</label>
    </ligand>
</feature>
<dbReference type="PANTHER" id="PTHR11405">
    <property type="entry name" value="CARBAMOYLTRANSFERASE FAMILY MEMBER"/>
    <property type="match status" value="1"/>
</dbReference>
<evidence type="ECO:0000256" key="10">
    <source>
        <dbReference type="ARBA" id="ARBA00022840"/>
    </source>
</evidence>
<gene>
    <name evidence="16" type="primary">carB</name>
    <name evidence="19" type="ORF">SAMN05192546_11199</name>
</gene>
<dbReference type="UniPathway" id="UPA00068">
    <property type="reaction ID" value="UER00171"/>
</dbReference>
<dbReference type="InterPro" id="IPR011607">
    <property type="entry name" value="MGS-like_dom"/>
</dbReference>
<feature type="binding site" evidence="16">
    <location>
        <position position="300"/>
    </location>
    <ligand>
        <name>Mg(2+)</name>
        <dbReference type="ChEBI" id="CHEBI:18420"/>
        <label>2</label>
    </ligand>
</feature>
<evidence type="ECO:0000256" key="8">
    <source>
        <dbReference type="ARBA" id="ARBA00022737"/>
    </source>
</evidence>
<name>A0A1H3R1X8_9FIRM</name>
<comment type="similarity">
    <text evidence="3 16">Belongs to the CarB family.</text>
</comment>
<dbReference type="SUPFAM" id="SSF52440">
    <property type="entry name" value="PreATP-grasp domain"/>
    <property type="match status" value="2"/>
</dbReference>
<dbReference type="Proteomes" id="UP000199230">
    <property type="component" value="Unassembled WGS sequence"/>
</dbReference>
<dbReference type="InterPro" id="IPR005479">
    <property type="entry name" value="CPAse_ATP-bd"/>
</dbReference>
<feature type="region of interest" description="Allosteric domain" evidence="16">
    <location>
        <begin position="933"/>
        <end position="1070"/>
    </location>
</feature>
<feature type="binding site" evidence="16">
    <location>
        <position position="710"/>
    </location>
    <ligand>
        <name>ATP</name>
        <dbReference type="ChEBI" id="CHEBI:30616"/>
        <label>2</label>
    </ligand>
</feature>
<comment type="catalytic activity">
    <reaction evidence="14 16">
        <text>hydrogencarbonate + NH4(+) + 2 ATP = carbamoyl phosphate + 2 ADP + phosphate + 2 H(+)</text>
        <dbReference type="Rhea" id="RHEA:18029"/>
        <dbReference type="ChEBI" id="CHEBI:15378"/>
        <dbReference type="ChEBI" id="CHEBI:17544"/>
        <dbReference type="ChEBI" id="CHEBI:28938"/>
        <dbReference type="ChEBI" id="CHEBI:30616"/>
        <dbReference type="ChEBI" id="CHEBI:43474"/>
        <dbReference type="ChEBI" id="CHEBI:58228"/>
        <dbReference type="ChEBI" id="CHEBI:456216"/>
        <dbReference type="EC" id="6.3.4.16"/>
    </reaction>
</comment>
<dbReference type="SUPFAM" id="SSF56059">
    <property type="entry name" value="Glutathione synthetase ATP-binding domain-like"/>
    <property type="match status" value="2"/>
</dbReference>
<evidence type="ECO:0000256" key="11">
    <source>
        <dbReference type="ARBA" id="ARBA00022842"/>
    </source>
</evidence>
<comment type="pathway">
    <text evidence="2 16">Amino-acid biosynthesis; L-arginine biosynthesis; carbamoyl phosphate from bicarbonate: step 1/1.</text>
</comment>
<dbReference type="InterPro" id="IPR036914">
    <property type="entry name" value="MGS-like_dom_sf"/>
</dbReference>
<feature type="binding site" evidence="16">
    <location>
        <position position="298"/>
    </location>
    <ligand>
        <name>Mn(2+)</name>
        <dbReference type="ChEBI" id="CHEBI:29035"/>
        <label>2</label>
    </ligand>
</feature>
<dbReference type="SUPFAM" id="SSF52335">
    <property type="entry name" value="Methylglyoxal synthase-like"/>
    <property type="match status" value="1"/>
</dbReference>
<dbReference type="InterPro" id="IPR016185">
    <property type="entry name" value="PreATP-grasp_dom_sf"/>
</dbReference>
<dbReference type="GO" id="GO:0006541">
    <property type="term" value="P:glutamine metabolic process"/>
    <property type="evidence" value="ECO:0007669"/>
    <property type="project" value="TreeGrafter"/>
</dbReference>
<dbReference type="PANTHER" id="PTHR11405:SF53">
    <property type="entry name" value="CARBAMOYL-PHOSPHATE SYNTHASE [AMMONIA], MITOCHONDRIAL"/>
    <property type="match status" value="1"/>
</dbReference>
<dbReference type="OrthoDB" id="9804197at2"/>
<keyword evidence="10 16" id="KW-0067">ATP-binding</keyword>
<keyword evidence="11" id="KW-0460">Magnesium</keyword>
<dbReference type="Gene3D" id="1.10.1030.10">
    <property type="entry name" value="Carbamoyl-phosphate synthetase, large subunit oligomerisation domain"/>
    <property type="match status" value="1"/>
</dbReference>
<feature type="binding site" evidence="16">
    <location>
        <position position="300"/>
    </location>
    <ligand>
        <name>Mn(2+)</name>
        <dbReference type="ChEBI" id="CHEBI:29035"/>
        <label>2</label>
    </ligand>
</feature>
<dbReference type="RefSeq" id="WP_093315413.1">
    <property type="nucleotide sequence ID" value="NZ_FNPV01000011.1"/>
</dbReference>
<evidence type="ECO:0000256" key="4">
    <source>
        <dbReference type="ARBA" id="ARBA00022571"/>
    </source>
</evidence>
<dbReference type="InterPro" id="IPR036897">
    <property type="entry name" value="CarbamoylP_synth_lsu_oligo_sf"/>
</dbReference>
<dbReference type="GO" id="GO:0005737">
    <property type="term" value="C:cytoplasm"/>
    <property type="evidence" value="ECO:0007669"/>
    <property type="project" value="TreeGrafter"/>
</dbReference>
<sequence length="1070" mass="118850">MPKKSNIKKVLVIGSGPIVIGQAAEFDYSGTQACQALKEEGVEVVLINSNPATIMTDKAFADKIYLEPLTLEFVEKILDKERPDSLMAGMGGQTALNLAVELHDSGALERYNVQVIGTSIESIKEGEDRERFKAMMERIDQPVIESRIVTNLEEGVGFAQEVGYPVIIRPAYTLGGTGGGMAYNEYELEEILSRGLHLSRVGQVLLEKSVLGWKEIEYEVMRDANGTCITVCNMENIDPVGVHTGDSIVIAPVQTLSDKEHQMLRTAAIDIINAVGIEGGCNVQFAMNPKSFEYAVIEINPRVSRSSALASKATGYPIAKVASKIALGYGLDEIKNAVTGKTYACFEPTLDYVVVKIPKWPFDKFRNAKRSLGTKMMATGEVMALGNNFEAALLKGIRSLEIGRYSFINPDSERKSLQELKAQIQVPDDERIFDLAEMLRRNYRVEKVSEITGIDPFFIQKIQGIVLMEEELKEMKSTDLTPQKLRNYKQKGFSDKGMADIIKCSPQAIYGLRNQWNIHPVYKMVDTCAGEFEAQSPYYYSTYDSVDEVNVTSKRKIMVIGSGPIRIGQGIEFDYCSVHSILALRKAGLETIMVNNNPETVSTDFDISDKLYFEPLTEEDVLNIAEKEKPEGVILQFGGQTAIKLADFFQEMNIPILGTQPTQIDTAEDREKFEKLMDRLKINRPQGKAVWSLEEGLKAANFLGYPVLVRPSYVLGGRGMEITRDELELKKYLKDAFEADHKNPVLIDRYLMGREIEVDAIFDGKDVLIPGIMEHLDRAGVHSGDSTSLYPAEYLTIERKKELLEVTKKVAKGLEISGMVSIQFIEFQDNLYLIEVNPRSSRTVPYISKVTGVPVIELATRVMLGERLQDMGWGIGLYKEEKIHTVKVPVFSTEKLPMVEVSLGPEMRSTGEVLGIGKTSIEAMYKGLIAAGITMPQKGGIILATINLHEHQNFARLAKRLHAMGYTLKATSGTAETLSENMIPVETVKKIKEGVPNLLDLIRSGTISLIVNTPTKGNDNLRDGFRIRRIAVEAGVPLITSLDILEAMIEIMEKEVQIKDMDVIEIGGIA</sequence>
<evidence type="ECO:0000256" key="9">
    <source>
        <dbReference type="ARBA" id="ARBA00022741"/>
    </source>
</evidence>
<dbReference type="Gene3D" id="3.30.470.20">
    <property type="entry name" value="ATP-grasp fold, B domain"/>
    <property type="match status" value="2"/>
</dbReference>
<keyword evidence="5 16" id="KW-0436">Ligase</keyword>
<evidence type="ECO:0000256" key="15">
    <source>
        <dbReference type="ARBA" id="ARBA00048816"/>
    </source>
</evidence>
<keyword evidence="7" id="KW-0479">Metal-binding</keyword>
<evidence type="ECO:0000256" key="5">
    <source>
        <dbReference type="ARBA" id="ARBA00022598"/>
    </source>
</evidence>
<dbReference type="GO" id="GO:0004087">
    <property type="term" value="F:carbamoyl-phosphate synthase (ammonia) activity"/>
    <property type="evidence" value="ECO:0007669"/>
    <property type="project" value="UniProtKB-EC"/>
</dbReference>
<dbReference type="EC" id="6.3.5.5" evidence="16"/>
<feature type="binding site" evidence="16">
    <location>
        <position position="781"/>
    </location>
    <ligand>
        <name>ATP</name>
        <dbReference type="ChEBI" id="CHEBI:30616"/>
        <label>2</label>
    </ligand>
</feature>
<feature type="binding site" evidence="16">
    <location>
        <position position="837"/>
    </location>
    <ligand>
        <name>Mg(2+)</name>
        <dbReference type="ChEBI" id="CHEBI:18420"/>
        <label>4</label>
    </ligand>
</feature>
<dbReference type="GO" id="GO:0005524">
    <property type="term" value="F:ATP binding"/>
    <property type="evidence" value="ECO:0007669"/>
    <property type="project" value="UniProtKB-UniRule"/>
</dbReference>
<keyword evidence="12 16" id="KW-0665">Pyrimidine biosynthesis</keyword>
<dbReference type="CDD" id="cd01424">
    <property type="entry name" value="MGS_CPS_II"/>
    <property type="match status" value="1"/>
</dbReference>
<feature type="binding site" evidence="16">
    <location>
        <position position="284"/>
    </location>
    <ligand>
        <name>ATP</name>
        <dbReference type="ChEBI" id="CHEBI:30616"/>
        <label>1</label>
    </ligand>
</feature>
<feature type="binding site" evidence="16">
    <location>
        <position position="175"/>
    </location>
    <ligand>
        <name>ATP</name>
        <dbReference type="ChEBI" id="CHEBI:30616"/>
        <label>1</label>
    </ligand>
</feature>
<dbReference type="GO" id="GO:0046872">
    <property type="term" value="F:metal ion binding"/>
    <property type="evidence" value="ECO:0007669"/>
    <property type="project" value="UniProtKB-KW"/>
</dbReference>
<keyword evidence="4 16" id="KW-0055">Arginine biosynthesis</keyword>
<dbReference type="NCBIfam" id="NF003671">
    <property type="entry name" value="PRK05294.1"/>
    <property type="match status" value="1"/>
</dbReference>
<dbReference type="FunFam" id="3.30.470.20:FF:000026">
    <property type="entry name" value="Carbamoyl-phosphate synthase large chain"/>
    <property type="match status" value="1"/>
</dbReference>
<dbReference type="SMART" id="SM01096">
    <property type="entry name" value="CPSase_L_D3"/>
    <property type="match status" value="1"/>
</dbReference>
<organism evidence="19 20">
    <name type="scientific">Tindallia californiensis</name>
    <dbReference type="NCBI Taxonomy" id="159292"/>
    <lineage>
        <taxon>Bacteria</taxon>
        <taxon>Bacillati</taxon>
        <taxon>Bacillota</taxon>
        <taxon>Clostridia</taxon>
        <taxon>Peptostreptococcales</taxon>
        <taxon>Tindalliaceae</taxon>
        <taxon>Tindallia</taxon>
    </lineage>
</organism>
<feature type="binding site" evidence="16">
    <location>
        <position position="208"/>
    </location>
    <ligand>
        <name>ATP</name>
        <dbReference type="ChEBI" id="CHEBI:30616"/>
        <label>1</label>
    </ligand>
</feature>
<feature type="binding site" evidence="16">
    <location>
        <position position="823"/>
    </location>
    <ligand>
        <name>ATP</name>
        <dbReference type="ChEBI" id="CHEBI:30616"/>
        <label>2</label>
    </ligand>
</feature>
<feature type="binding site" evidence="16">
    <location>
        <position position="298"/>
    </location>
    <ligand>
        <name>Mn(2+)</name>
        <dbReference type="ChEBI" id="CHEBI:29035"/>
        <label>1</label>
    </ligand>
</feature>
<feature type="region of interest" description="Carboxyphosphate synthetic domain" evidence="16">
    <location>
        <begin position="1"/>
        <end position="401"/>
    </location>
</feature>
<dbReference type="Pfam" id="PF02787">
    <property type="entry name" value="CPSase_L_D3"/>
    <property type="match status" value="1"/>
</dbReference>
<feature type="binding site" evidence="16">
    <location>
        <position position="298"/>
    </location>
    <ligand>
        <name>Mg(2+)</name>
        <dbReference type="ChEBI" id="CHEBI:18420"/>
        <label>2</label>
    </ligand>
</feature>
<evidence type="ECO:0000256" key="6">
    <source>
        <dbReference type="ARBA" id="ARBA00022605"/>
    </source>
</evidence>
<comment type="subunit">
    <text evidence="16">Composed of two chains; the small (or glutamine) chain promotes the hydrolysis of glutamine to ammonia, which is used by the large (or ammonia) chain to synthesize carbamoyl phosphate. Tetramer of heterodimers (alpha,beta)4.</text>
</comment>
<feature type="binding site" evidence="16">
    <location>
        <position position="835"/>
    </location>
    <ligand>
        <name>ATP</name>
        <dbReference type="ChEBI" id="CHEBI:30616"/>
        <label>2</label>
    </ligand>
</feature>
<dbReference type="Pfam" id="PF02142">
    <property type="entry name" value="MGS"/>
    <property type="match status" value="1"/>
</dbReference>
<evidence type="ECO:0000256" key="14">
    <source>
        <dbReference type="ARBA" id="ARBA00047359"/>
    </source>
</evidence>
<feature type="domain" description="ATP-grasp" evidence="17">
    <location>
        <begin position="674"/>
        <end position="864"/>
    </location>
</feature>
<keyword evidence="13" id="KW-0464">Manganese</keyword>
<feature type="binding site" evidence="16">
    <location>
        <position position="751"/>
    </location>
    <ligand>
        <name>ATP</name>
        <dbReference type="ChEBI" id="CHEBI:30616"/>
        <label>2</label>
    </ligand>
</feature>
<dbReference type="GO" id="GO:0044205">
    <property type="term" value="P:'de novo' UMP biosynthetic process"/>
    <property type="evidence" value="ECO:0007669"/>
    <property type="project" value="UniProtKB-UniRule"/>
</dbReference>
<evidence type="ECO:0000256" key="7">
    <source>
        <dbReference type="ARBA" id="ARBA00022723"/>
    </source>
</evidence>
<dbReference type="Gene3D" id="3.40.50.20">
    <property type="match status" value="2"/>
</dbReference>
<protein>
    <recommendedName>
        <fullName evidence="16">Carbamoyl phosphate synthase large chain</fullName>
        <ecNumber evidence="16">6.3.4.16</ecNumber>
        <ecNumber evidence="16">6.3.5.5</ecNumber>
    </recommendedName>
    <alternativeName>
        <fullName evidence="16">Carbamoyl phosphate synthetase ammonia chain</fullName>
    </alternativeName>
</protein>
<feature type="region of interest" description="Carbamoyl phosphate synthetic domain" evidence="16">
    <location>
        <begin position="550"/>
        <end position="932"/>
    </location>
</feature>
<feature type="binding site" evidence="16">
    <location>
        <position position="835"/>
    </location>
    <ligand>
        <name>Mn(2+)</name>
        <dbReference type="ChEBI" id="CHEBI:29035"/>
        <label>4</label>
    </ligand>
</feature>
<dbReference type="SMART" id="SM00851">
    <property type="entry name" value="MGS"/>
    <property type="match status" value="1"/>
</dbReference>
<comment type="pathway">
    <text evidence="16">Pyrimidine metabolism; UMP biosynthesis via de novo pathway; (S)-dihydroorotate from bicarbonate: step 1/3.</text>
</comment>
<dbReference type="FunFam" id="1.10.1030.10:FF:000002">
    <property type="entry name" value="Carbamoyl-phosphate synthase large chain"/>
    <property type="match status" value="1"/>
</dbReference>
<feature type="binding site" evidence="16">
    <location>
        <position position="215"/>
    </location>
    <ligand>
        <name>ATP</name>
        <dbReference type="ChEBI" id="CHEBI:30616"/>
        <label>1</label>
    </ligand>
</feature>
<dbReference type="NCBIfam" id="NF009455">
    <property type="entry name" value="PRK12815.1"/>
    <property type="match status" value="1"/>
</dbReference>
<dbReference type="InterPro" id="IPR005480">
    <property type="entry name" value="CPSase_lsu_oligo"/>
</dbReference>
<feature type="binding site" evidence="16">
    <location>
        <position position="823"/>
    </location>
    <ligand>
        <name>Mg(2+)</name>
        <dbReference type="ChEBI" id="CHEBI:18420"/>
        <label>3</label>
    </ligand>
</feature>
<comment type="domain">
    <text evidence="16">The large subunit is composed of 2 ATP-grasp domains that are involved in binding the 2 ATP molecules needed for carbamoyl phosphate synthesis. The N-terminal ATP-grasp domain (referred to as the carboxyphosphate synthetic component) catalyzes the ATP-dependent phosphorylation of hydrogencarbonate to carboxyphosphate and the subsequent nucleophilic attack by ammonia to form a carbamate intermediate. The C-terminal ATP-grasp domain (referred to as the carbamoyl phosphate synthetic component) then catalyzes the phosphorylation of carbamate with the second ATP to form the end product carbamoyl phosphate. The reactive and unstable enzyme intermediates are sequentially channeled from one active site to the next through the interior of the protein over a distance of at least 96 A.</text>
</comment>
<dbReference type="FunFam" id="3.40.50.20:FF:000001">
    <property type="entry name" value="Carbamoyl-phosphate synthase large chain"/>
    <property type="match status" value="1"/>
</dbReference>
<feature type="binding site" evidence="16">
    <location>
        <position position="780"/>
    </location>
    <ligand>
        <name>ATP</name>
        <dbReference type="ChEBI" id="CHEBI:30616"/>
        <label>2</label>
    </ligand>
</feature>
<feature type="domain" description="MGS-like" evidence="18">
    <location>
        <begin position="933"/>
        <end position="1070"/>
    </location>
</feature>
<dbReference type="PROSITE" id="PS00866">
    <property type="entry name" value="CPSASE_1"/>
    <property type="match status" value="2"/>
</dbReference>
<dbReference type="PROSITE" id="PS50975">
    <property type="entry name" value="ATP_GRASP"/>
    <property type="match status" value="2"/>
</dbReference>
<evidence type="ECO:0000259" key="17">
    <source>
        <dbReference type="PROSITE" id="PS50975"/>
    </source>
</evidence>
<feature type="binding site" evidence="16">
    <location>
        <position position="298"/>
    </location>
    <ligand>
        <name>Mg(2+)</name>
        <dbReference type="ChEBI" id="CHEBI:18420"/>
        <label>1</label>
    </ligand>
</feature>
<feature type="binding site" evidence="16">
    <location>
        <position position="176"/>
    </location>
    <ligand>
        <name>ATP</name>
        <dbReference type="ChEBI" id="CHEBI:30616"/>
        <label>1</label>
    </ligand>
</feature>
<dbReference type="UniPathway" id="UPA00070">
    <property type="reaction ID" value="UER00115"/>
</dbReference>
<dbReference type="FunFam" id="3.40.50.20:FF:000002">
    <property type="entry name" value="Carbamoyl-phosphate synthase large chain"/>
    <property type="match status" value="1"/>
</dbReference>
<dbReference type="InterPro" id="IPR011761">
    <property type="entry name" value="ATP-grasp"/>
</dbReference>
<feature type="binding site" evidence="16">
    <location>
        <position position="298"/>
    </location>
    <ligand>
        <name>ATP</name>
        <dbReference type="ChEBI" id="CHEBI:30616"/>
        <label>1</label>
    </ligand>
</feature>
<comment type="caution">
    <text evidence="16">Lacks conserved residue(s) required for the propagation of feature annotation.</text>
</comment>
<evidence type="ECO:0000259" key="18">
    <source>
        <dbReference type="PROSITE" id="PS51855"/>
    </source>
</evidence>
<feature type="binding site" evidence="16">
    <location>
        <position position="129"/>
    </location>
    <ligand>
        <name>ATP</name>
        <dbReference type="ChEBI" id="CHEBI:30616"/>
        <label>1</label>
    </ligand>
</feature>
<feature type="binding site" evidence="16">
    <location>
        <position position="782"/>
    </location>
    <ligand>
        <name>ATP</name>
        <dbReference type="ChEBI" id="CHEBI:30616"/>
        <label>2</label>
    </ligand>
</feature>
<dbReference type="EC" id="6.3.4.16" evidence="16"/>
<dbReference type="PROSITE" id="PS51855">
    <property type="entry name" value="MGS"/>
    <property type="match status" value="1"/>
</dbReference>
<comment type="cofactor">
    <cofactor evidence="1">
        <name>Mn(2+)</name>
        <dbReference type="ChEBI" id="CHEBI:29035"/>
    </cofactor>
</comment>
<dbReference type="HAMAP" id="MF_01210_B">
    <property type="entry name" value="CPSase_L_chain_B"/>
    <property type="match status" value="1"/>
</dbReference>
<dbReference type="PRINTS" id="PR00098">
    <property type="entry name" value="CPSASE"/>
</dbReference>
<feature type="binding site" evidence="16">
    <location>
        <position position="749"/>
    </location>
    <ligand>
        <name>ATP</name>
        <dbReference type="ChEBI" id="CHEBI:30616"/>
        <label>2</label>
    </ligand>
</feature>
<keyword evidence="6 16" id="KW-0028">Amino-acid biosynthesis</keyword>
<dbReference type="GO" id="GO:0006526">
    <property type="term" value="P:L-arginine biosynthetic process"/>
    <property type="evidence" value="ECO:0007669"/>
    <property type="project" value="UniProtKB-UniRule"/>
</dbReference>